<comment type="subcellular location">
    <subcellularLocation>
        <location evidence="1">Membrane</location>
    </subcellularLocation>
</comment>
<dbReference type="InterPro" id="IPR000276">
    <property type="entry name" value="GPCR_Rhodpsn"/>
</dbReference>
<keyword evidence="13" id="KW-1185">Reference proteome</keyword>
<dbReference type="GO" id="GO:0005615">
    <property type="term" value="C:extracellular space"/>
    <property type="evidence" value="ECO:0007669"/>
    <property type="project" value="TreeGrafter"/>
</dbReference>
<protein>
    <recommendedName>
        <fullName evidence="14">Plasminogen</fullName>
    </recommendedName>
</protein>
<evidence type="ECO:0000256" key="1">
    <source>
        <dbReference type="ARBA" id="ARBA00004370"/>
    </source>
</evidence>
<dbReference type="PROSITE" id="PS50262">
    <property type="entry name" value="G_PROTEIN_RECEP_F1_2"/>
    <property type="match status" value="1"/>
</dbReference>
<feature type="domain" description="Kringle" evidence="10">
    <location>
        <begin position="291"/>
        <end position="362"/>
    </location>
</feature>
<reference evidence="12" key="1">
    <citation type="submission" date="2022-08" db="UniProtKB">
        <authorList>
            <consortium name="EnsemblMetazoa"/>
        </authorList>
    </citation>
    <scope>IDENTIFICATION</scope>
    <source>
        <strain evidence="12">05x7-T-G4-1.051#20</strain>
    </source>
</reference>
<evidence type="ECO:0000256" key="6">
    <source>
        <dbReference type="ARBA" id="ARBA00023157"/>
    </source>
</evidence>
<evidence type="ECO:0000256" key="9">
    <source>
        <dbReference type="SAM" id="Phobius"/>
    </source>
</evidence>
<feature type="domain" description="Kringle" evidence="10">
    <location>
        <begin position="125"/>
        <end position="196"/>
    </location>
</feature>
<dbReference type="Gene3D" id="1.20.1070.10">
    <property type="entry name" value="Rhodopsin 7-helix transmembrane proteins"/>
    <property type="match status" value="1"/>
</dbReference>
<evidence type="ECO:0000259" key="10">
    <source>
        <dbReference type="PROSITE" id="PS50070"/>
    </source>
</evidence>
<dbReference type="SMART" id="SM00130">
    <property type="entry name" value="KR"/>
    <property type="match status" value="6"/>
</dbReference>
<dbReference type="InterPro" id="IPR013806">
    <property type="entry name" value="Kringle-like"/>
</dbReference>
<feature type="domain" description="Kringle" evidence="10">
    <location>
        <begin position="40"/>
        <end position="114"/>
    </location>
</feature>
<dbReference type="PRINTS" id="PR00018">
    <property type="entry name" value="KRINGLE"/>
</dbReference>
<proteinExistence type="predicted"/>
<dbReference type="SUPFAM" id="SSF57424">
    <property type="entry name" value="LDL receptor-like module"/>
    <property type="match status" value="1"/>
</dbReference>
<feature type="transmembrane region" description="Helical" evidence="9">
    <location>
        <begin position="966"/>
        <end position="984"/>
    </location>
</feature>
<dbReference type="AlphaFoldDB" id="A0A8W8I7J7"/>
<dbReference type="Gene3D" id="4.10.400.10">
    <property type="entry name" value="Low-density Lipoprotein Receptor"/>
    <property type="match status" value="1"/>
</dbReference>
<dbReference type="GO" id="GO:0016020">
    <property type="term" value="C:membrane"/>
    <property type="evidence" value="ECO:0007669"/>
    <property type="project" value="UniProtKB-SubCell"/>
</dbReference>
<organism evidence="12 13">
    <name type="scientific">Magallana gigas</name>
    <name type="common">Pacific oyster</name>
    <name type="synonym">Crassostrea gigas</name>
    <dbReference type="NCBI Taxonomy" id="29159"/>
    <lineage>
        <taxon>Eukaryota</taxon>
        <taxon>Metazoa</taxon>
        <taxon>Spiralia</taxon>
        <taxon>Lophotrochozoa</taxon>
        <taxon>Mollusca</taxon>
        <taxon>Bivalvia</taxon>
        <taxon>Autobranchia</taxon>
        <taxon>Pteriomorphia</taxon>
        <taxon>Ostreida</taxon>
        <taxon>Ostreoidea</taxon>
        <taxon>Ostreidae</taxon>
        <taxon>Magallana</taxon>
    </lineage>
</organism>
<dbReference type="InterPro" id="IPR050759">
    <property type="entry name" value="Serine_protease_kringle"/>
</dbReference>
<evidence type="ECO:0000256" key="8">
    <source>
        <dbReference type="PROSITE-ProRule" id="PRU00124"/>
    </source>
</evidence>
<sequence>MIIPLMDREAEYRMWKSLLTILLMYLIKKTDTSKCRNSPKGEAYIGKISHTVNGHQCVRWDSVHISNLENFNSDFTEKRSEHENYCRNPDQRQAPWCFTETTGGFWEYCNIPFCKHLIDLSKCKMTATGLGYNGDISTTASGKTCQRWDSQYPHSHTFTYMQNQENYCRNPSADSDLWCYTIDPAFRLENCNVPICECRDTPEGYFYIGKTSHTVNGRQCVRWDSVDISNLEYFNIGFTEKLSEHENYCRNPDQRQAPWCFTETSGGFWDYCSIPFCIPNIDLSKCKMTINGLDYNGDISTTASGKTCQRWDKYPQSHVFYPQQEQASLQKNYCRNPNANHDLWCYTSDINIAWEYCYVPVCECRDTPKGESYIGNISYTVSERQCVRWDSVNISNLEYFNIGFTEKLSEHENYCRNPDQRQAPWCFTETFGGFWDYCNIPFCIRNDAECLNSPKGLDYFGTENKTADKEQCQRWDSMEPHQHNFSVGFMGLSASEHENYCRNPNDDRMPWCFTVNSTVRFQYCNILNCPTSDECRTSEIGSEYRGKRDRTRDGIPCQRYACDFFKGNCTVNQLNDETMKWVLNEIEDKTLALTLSANLTIPQPVLPTLRLPNMRFTNTGGCLEMEYRATGDDIRLDLSTAKQNLTSLQNSTKWMPIKVNLDYSSDDYQIIMTPVSNQASSVNFEIKYIHIQYTPCKDCFACLEDHLCIQNEKFCDMNVDCPDESDERNCALECYYENVYKGVRKETKSLHHCRSGTTCNFDDFHQKRLGCYYDKESRFAWVQEWDECSVSKCNVTSLNCDFERDMCNWKFLQKGIQYNRQKADYTDKIVISAKLNILQEGSNEEKAVLFSAPQPPTSDFGCITISYAGKGVRLQLLFTKGTFYTNNERVYEGSEFDYTVFKTTSVAITPKDIPYMVILVGIFIKNQSWIQIEKISYEKGICVEKDTCTTLQFKCEDGSCIAIDQMIWYMALFSVIGNAFVIYYRNCGEIRGSASHCVFVLHLSISDFLMGLYLFIIAIADLEYQNIYGFNDTVVILQLLIYIHVKRMGSKTNNDNTKREMKVLRSLSYVVVSDTLCWIPIIVIGLMAYGGVGVSPDIYAWVIVVVLPINSALNPFIYTFSMIYRRKARK</sequence>
<evidence type="ECO:0000256" key="5">
    <source>
        <dbReference type="ARBA" id="ARBA00023136"/>
    </source>
</evidence>
<dbReference type="PRINTS" id="PR00237">
    <property type="entry name" value="GPCRRHODOPSN"/>
</dbReference>
<dbReference type="InterPro" id="IPR017452">
    <property type="entry name" value="GPCR_Rhodpsn_7TM"/>
</dbReference>
<dbReference type="PANTHER" id="PTHR24261:SF7">
    <property type="entry name" value="KRINGLE DOMAIN-CONTAINING PROTEIN"/>
    <property type="match status" value="1"/>
</dbReference>
<dbReference type="InterPro" id="IPR036055">
    <property type="entry name" value="LDL_receptor-like_sf"/>
</dbReference>
<evidence type="ECO:0000256" key="7">
    <source>
        <dbReference type="PROSITE-ProRule" id="PRU00121"/>
    </source>
</evidence>
<keyword evidence="2 7" id="KW-0420">Kringle</keyword>
<dbReference type="GO" id="GO:0004175">
    <property type="term" value="F:endopeptidase activity"/>
    <property type="evidence" value="ECO:0007669"/>
    <property type="project" value="TreeGrafter"/>
</dbReference>
<comment type="caution">
    <text evidence="7">Lacks conserved residue(s) required for the propagation of feature annotation.</text>
</comment>
<feature type="disulfide bond" evidence="8">
    <location>
        <begin position="696"/>
        <end position="708"/>
    </location>
</feature>
<feature type="domain" description="Kringle" evidence="10">
    <location>
        <begin position="369"/>
        <end position="443"/>
    </location>
</feature>
<feature type="disulfide bond" evidence="7">
    <location>
        <begin position="334"/>
        <end position="357"/>
    </location>
</feature>
<dbReference type="Pfam" id="PF00051">
    <property type="entry name" value="Kringle"/>
    <property type="match status" value="6"/>
</dbReference>
<keyword evidence="5 9" id="KW-0472">Membrane</keyword>
<dbReference type="InterPro" id="IPR018056">
    <property type="entry name" value="Kringle_CS"/>
</dbReference>
<feature type="transmembrane region" description="Helical" evidence="9">
    <location>
        <begin position="996"/>
        <end position="1020"/>
    </location>
</feature>
<evidence type="ECO:0000256" key="2">
    <source>
        <dbReference type="ARBA" id="ARBA00022572"/>
    </source>
</evidence>
<evidence type="ECO:0000256" key="3">
    <source>
        <dbReference type="ARBA" id="ARBA00022692"/>
    </source>
</evidence>
<name>A0A8W8I7J7_MAGGI</name>
<evidence type="ECO:0008006" key="14">
    <source>
        <dbReference type="Google" id="ProtNLM"/>
    </source>
</evidence>
<keyword evidence="3 9" id="KW-0812">Transmembrane</keyword>
<accession>A0A8W8I7J7</accession>
<dbReference type="PROSITE" id="PS50068">
    <property type="entry name" value="LDLRA_2"/>
    <property type="match status" value="1"/>
</dbReference>
<feature type="disulfide bond" evidence="7">
    <location>
        <begin position="168"/>
        <end position="191"/>
    </location>
</feature>
<dbReference type="SUPFAM" id="SSF57440">
    <property type="entry name" value="Kringle-like"/>
    <property type="match status" value="6"/>
</dbReference>
<feature type="transmembrane region" description="Helical" evidence="9">
    <location>
        <begin position="1026"/>
        <end position="1045"/>
    </location>
</feature>
<feature type="disulfide bond" evidence="7">
    <location>
        <begin position="249"/>
        <end position="272"/>
    </location>
</feature>
<feature type="disulfide bond" evidence="7">
    <location>
        <begin position="86"/>
        <end position="109"/>
    </location>
</feature>
<dbReference type="PROSITE" id="PS00021">
    <property type="entry name" value="KRINGLE_1"/>
    <property type="match status" value="6"/>
</dbReference>
<evidence type="ECO:0000313" key="13">
    <source>
        <dbReference type="Proteomes" id="UP000005408"/>
    </source>
</evidence>
<dbReference type="GO" id="GO:0004930">
    <property type="term" value="F:G protein-coupled receptor activity"/>
    <property type="evidence" value="ECO:0007669"/>
    <property type="project" value="InterPro"/>
</dbReference>
<feature type="disulfide bond" evidence="7">
    <location>
        <begin position="415"/>
        <end position="438"/>
    </location>
</feature>
<dbReference type="InterPro" id="IPR002172">
    <property type="entry name" value="LDrepeatLR_classA_rpt"/>
</dbReference>
<feature type="transmembrane region" description="Helical" evidence="9">
    <location>
        <begin position="1098"/>
        <end position="1120"/>
    </location>
</feature>
<keyword evidence="6 7" id="KW-1015">Disulfide bond</keyword>
<evidence type="ECO:0000313" key="12">
    <source>
        <dbReference type="EnsemblMetazoa" id="G12735.1:cds"/>
    </source>
</evidence>
<dbReference type="EnsemblMetazoa" id="G12735.1">
    <property type="protein sequence ID" value="G12735.1:cds"/>
    <property type="gene ID" value="G12735"/>
</dbReference>
<feature type="disulfide bond" evidence="8">
    <location>
        <begin position="715"/>
        <end position="730"/>
    </location>
</feature>
<keyword evidence="4 9" id="KW-1133">Transmembrane helix</keyword>
<dbReference type="PANTHER" id="PTHR24261">
    <property type="entry name" value="PLASMINOGEN-RELATED"/>
    <property type="match status" value="1"/>
</dbReference>
<dbReference type="SUPFAM" id="SSF81321">
    <property type="entry name" value="Family A G protein-coupled receptor-like"/>
    <property type="match status" value="1"/>
</dbReference>
<dbReference type="InterPro" id="IPR038178">
    <property type="entry name" value="Kringle_sf"/>
</dbReference>
<feature type="transmembrane region" description="Helical" evidence="9">
    <location>
        <begin position="1066"/>
        <end position="1092"/>
    </location>
</feature>
<dbReference type="Gene3D" id="2.40.20.10">
    <property type="entry name" value="Plasminogen Kringle 4"/>
    <property type="match status" value="6"/>
</dbReference>
<evidence type="ECO:0000259" key="11">
    <source>
        <dbReference type="PROSITE" id="PS50262"/>
    </source>
</evidence>
<feature type="domain" description="Kringle" evidence="10">
    <location>
        <begin position="455"/>
        <end position="529"/>
    </location>
</feature>
<feature type="domain" description="Kringle" evidence="10">
    <location>
        <begin position="203"/>
        <end position="277"/>
    </location>
</feature>
<dbReference type="PROSITE" id="PS50070">
    <property type="entry name" value="KRINGLE_2"/>
    <property type="match status" value="6"/>
</dbReference>
<dbReference type="SMART" id="SM00192">
    <property type="entry name" value="LDLa"/>
    <property type="match status" value="1"/>
</dbReference>
<dbReference type="GO" id="GO:0005102">
    <property type="term" value="F:signaling receptor binding"/>
    <property type="evidence" value="ECO:0007669"/>
    <property type="project" value="TreeGrafter"/>
</dbReference>
<dbReference type="Proteomes" id="UP000005408">
    <property type="component" value="Unassembled WGS sequence"/>
</dbReference>
<feature type="domain" description="G-protein coupled receptors family 1 profile" evidence="11">
    <location>
        <begin position="966"/>
        <end position="1118"/>
    </location>
</feature>
<evidence type="ECO:0000256" key="4">
    <source>
        <dbReference type="ARBA" id="ARBA00022989"/>
    </source>
</evidence>
<dbReference type="InterPro" id="IPR000001">
    <property type="entry name" value="Kringle"/>
</dbReference>
<dbReference type="CDD" id="cd00112">
    <property type="entry name" value="LDLa"/>
    <property type="match status" value="1"/>
</dbReference>
<dbReference type="CDD" id="cd00108">
    <property type="entry name" value="KR"/>
    <property type="match status" value="3"/>
</dbReference>
<feature type="disulfide bond" evidence="7">
    <location>
        <begin position="501"/>
        <end position="524"/>
    </location>
</feature>